<evidence type="ECO:0000256" key="1">
    <source>
        <dbReference type="SAM" id="MobiDB-lite"/>
    </source>
</evidence>
<accession>A0A0A8YZ94</accession>
<proteinExistence type="predicted"/>
<name>A0A0A8YZ94_ARUDO</name>
<dbReference type="AlphaFoldDB" id="A0A0A8YZ94"/>
<organism evidence="2">
    <name type="scientific">Arundo donax</name>
    <name type="common">Giant reed</name>
    <name type="synonym">Donax arundinaceus</name>
    <dbReference type="NCBI Taxonomy" id="35708"/>
    <lineage>
        <taxon>Eukaryota</taxon>
        <taxon>Viridiplantae</taxon>
        <taxon>Streptophyta</taxon>
        <taxon>Embryophyta</taxon>
        <taxon>Tracheophyta</taxon>
        <taxon>Spermatophyta</taxon>
        <taxon>Magnoliopsida</taxon>
        <taxon>Liliopsida</taxon>
        <taxon>Poales</taxon>
        <taxon>Poaceae</taxon>
        <taxon>PACMAD clade</taxon>
        <taxon>Arundinoideae</taxon>
        <taxon>Arundineae</taxon>
        <taxon>Arundo</taxon>
    </lineage>
</organism>
<dbReference type="EMBL" id="GBRH01268085">
    <property type="protein sequence ID" value="JAD29810.1"/>
    <property type="molecule type" value="Transcribed_RNA"/>
</dbReference>
<feature type="region of interest" description="Disordered" evidence="1">
    <location>
        <begin position="29"/>
        <end position="52"/>
    </location>
</feature>
<protein>
    <submittedName>
        <fullName evidence="2">Uncharacterized protein</fullName>
    </submittedName>
</protein>
<evidence type="ECO:0000313" key="2">
    <source>
        <dbReference type="EMBL" id="JAD29810.1"/>
    </source>
</evidence>
<reference evidence="2" key="1">
    <citation type="submission" date="2014-09" db="EMBL/GenBank/DDBJ databases">
        <authorList>
            <person name="Magalhaes I.L.F."/>
            <person name="Oliveira U."/>
            <person name="Santos F.R."/>
            <person name="Vidigal T.H.D.A."/>
            <person name="Brescovit A.D."/>
            <person name="Santos A.J."/>
        </authorList>
    </citation>
    <scope>NUCLEOTIDE SEQUENCE</scope>
    <source>
        <tissue evidence="2">Shoot tissue taken approximately 20 cm above the soil surface</tissue>
    </source>
</reference>
<reference evidence="2" key="2">
    <citation type="journal article" date="2015" name="Data Brief">
        <title>Shoot transcriptome of the giant reed, Arundo donax.</title>
        <authorList>
            <person name="Barrero R.A."/>
            <person name="Guerrero F.D."/>
            <person name="Moolhuijzen P."/>
            <person name="Goolsby J.A."/>
            <person name="Tidwell J."/>
            <person name="Bellgard S.E."/>
            <person name="Bellgard M.I."/>
        </authorList>
    </citation>
    <scope>NUCLEOTIDE SEQUENCE</scope>
    <source>
        <tissue evidence="2">Shoot tissue taken approximately 20 cm above the soil surface</tissue>
    </source>
</reference>
<sequence length="291" mass="31139">METDKLLVIKAPIRAFHLDGLPLLPLERSRPPIRSSKSSSGTSLPALSSTPLSSTLRASCNSLVPPGVSKFTARAPFLLARSLSAHSAVTPRHFFTLTLTRRGQPSASLFIPTSDTGHALMHSLRNAAHLAATHEISTSPNVSDPHSASRSRVGQLAAINSRLADVKFTPMRTNSCKLTHFCATAASPRSPILFAFHPSTCSLRRRGDLAASAANPTSVTSSTLARYNTSSPNKAATPRSLTCSFSRWSSASKASQGTAWSTGSQSPEHRIILRVLRLGECVIKQEKHCPL</sequence>